<dbReference type="SMART" id="SM00992">
    <property type="entry name" value="YccV-like"/>
    <property type="match status" value="1"/>
</dbReference>
<evidence type="ECO:0000313" key="3">
    <source>
        <dbReference type="RefSeq" id="XP_017882457.1"/>
    </source>
</evidence>
<dbReference type="Pfam" id="PF08755">
    <property type="entry name" value="YccV-like"/>
    <property type="match status" value="1"/>
</dbReference>
<dbReference type="Gene3D" id="2.30.30.390">
    <property type="entry name" value="Hemimethylated DNA-binding domain"/>
    <property type="match status" value="1"/>
</dbReference>
<organism evidence="2 3">
    <name type="scientific">Ceratina calcarata</name>
    <dbReference type="NCBI Taxonomy" id="156304"/>
    <lineage>
        <taxon>Eukaryota</taxon>
        <taxon>Metazoa</taxon>
        <taxon>Ecdysozoa</taxon>
        <taxon>Arthropoda</taxon>
        <taxon>Hexapoda</taxon>
        <taxon>Insecta</taxon>
        <taxon>Pterygota</taxon>
        <taxon>Neoptera</taxon>
        <taxon>Endopterygota</taxon>
        <taxon>Hymenoptera</taxon>
        <taxon>Apocrita</taxon>
        <taxon>Aculeata</taxon>
        <taxon>Apoidea</taxon>
        <taxon>Anthophila</taxon>
        <taxon>Apidae</taxon>
        <taxon>Ceratina</taxon>
        <taxon>Zadontomerus</taxon>
    </lineage>
</organism>
<dbReference type="Gene3D" id="1.20.1280.50">
    <property type="match status" value="1"/>
</dbReference>
<feature type="domain" description="Hemimethylated DNA-binding" evidence="1">
    <location>
        <begin position="485"/>
        <end position="585"/>
    </location>
</feature>
<dbReference type="InterPro" id="IPR011722">
    <property type="entry name" value="Hemimethylated_DNA-bd_dom"/>
</dbReference>
<dbReference type="KEGG" id="ccal:108626350"/>
<dbReference type="RefSeq" id="XP_017882457.1">
    <property type="nucleotide sequence ID" value="XM_018026968.2"/>
</dbReference>
<accession>A0AAJ7N849</accession>
<dbReference type="GO" id="GO:0003677">
    <property type="term" value="F:DNA binding"/>
    <property type="evidence" value="ECO:0007669"/>
    <property type="project" value="InterPro"/>
</dbReference>
<proteinExistence type="predicted"/>
<dbReference type="AlphaFoldDB" id="A0AAJ7N849"/>
<name>A0AAJ7N849_9HYME</name>
<evidence type="ECO:0000259" key="1">
    <source>
        <dbReference type="SMART" id="SM00992"/>
    </source>
</evidence>
<dbReference type="InterPro" id="IPR036047">
    <property type="entry name" value="F-box-like_dom_sf"/>
</dbReference>
<dbReference type="InterPro" id="IPR036623">
    <property type="entry name" value="Hemimethylated_DNA-bd_sf"/>
</dbReference>
<dbReference type="Pfam" id="PF13369">
    <property type="entry name" value="Transglut_core2"/>
    <property type="match status" value="1"/>
</dbReference>
<dbReference type="InterPro" id="IPR001810">
    <property type="entry name" value="F-box_dom"/>
</dbReference>
<dbReference type="SUPFAM" id="SSF141255">
    <property type="entry name" value="YccV-like"/>
    <property type="match status" value="1"/>
</dbReference>
<keyword evidence="2" id="KW-1185">Reference proteome</keyword>
<sequence length="622" mass="72636">MASDAIILLPWEIIVHILEDTQLGFTDVINFGSTCTTFNKIINSSNNLWRAKFFQKWPLLEQIYLTEVYPILPVKTVINWKDEVKIGLETRRKLLDLLFAMSSKHYMERELCWSVFKEYDPLFRPEQGAYPLAYHFLVDELINFIQSPAIASNLTHRYYAFQVIRYLRQSRLKDEWSKFISMSPTQQTLERAATFVAQWSQPERHISYSTISLTLDSIAMLTKELLKEQNPTHPIFSTPKETLDSWKNNIVDDNQWSIPETRQIIDALRVVLFEKLGFCGNTEMYYSSENSFIDRVLIYRRGIPITLEIVFESVARRLGILCEPVSFPSHFLLRWKESYGPESANAESFYVDVFNGGRFITKKNCPKIGSVARCPIEKYNVYEAANAVEVVTKMANSLVVAARQHTYARTVRLRSALELLCMVQPRDTDALSQLTRLYTSQQMDITEFLKDVQKMGLVMYDFLTVENYKHTIHPEFVRPNKRFPSIKYAVGLIMKHKIHGYLCVITGWSACCEDSSLEMEMVYEGDEDDLNEHEEQPFYNILVNNGSYYYATQDNLMLAANPEWIKNHAIGRFFEKYNDTHYLPNEETRRRYPEDEEVRNQLLLTQMLSGYMTCKKYMSMGT</sequence>
<dbReference type="SUPFAM" id="SSF81383">
    <property type="entry name" value="F-box domain"/>
    <property type="match status" value="1"/>
</dbReference>
<evidence type="ECO:0000313" key="2">
    <source>
        <dbReference type="Proteomes" id="UP000694925"/>
    </source>
</evidence>
<dbReference type="Proteomes" id="UP000694925">
    <property type="component" value="Unplaced"/>
</dbReference>
<dbReference type="InterPro" id="IPR032698">
    <property type="entry name" value="SirB1_N"/>
</dbReference>
<dbReference type="PANTHER" id="PTHR31350:SF21">
    <property type="entry name" value="F-BOX ONLY PROTEIN 21"/>
    <property type="match status" value="1"/>
</dbReference>
<dbReference type="GeneID" id="108626350"/>
<protein>
    <submittedName>
        <fullName evidence="3">F-box only protein 21-like</fullName>
    </submittedName>
</protein>
<reference evidence="3" key="1">
    <citation type="submission" date="2025-08" db="UniProtKB">
        <authorList>
            <consortium name="RefSeq"/>
        </authorList>
    </citation>
    <scope>IDENTIFICATION</scope>
    <source>
        <tissue evidence="3">Whole body</tissue>
    </source>
</reference>
<dbReference type="Pfam" id="PF12937">
    <property type="entry name" value="F-box-like"/>
    <property type="match status" value="1"/>
</dbReference>
<dbReference type="NCBIfam" id="TIGR02097">
    <property type="entry name" value="yccV"/>
    <property type="match status" value="1"/>
</dbReference>
<dbReference type="PANTHER" id="PTHR31350">
    <property type="entry name" value="SI:DKEY-261L7.2"/>
    <property type="match status" value="1"/>
</dbReference>
<gene>
    <name evidence="3" type="primary">LOC108626350</name>
</gene>